<comment type="caution">
    <text evidence="1">The sequence shown here is derived from an EMBL/GenBank/DDBJ whole genome shotgun (WGS) entry which is preliminary data.</text>
</comment>
<name>X1NSF5_9ZZZZ</name>
<sequence>CDGSARGGGLENQAARAKLGGVLTIIRVTR</sequence>
<feature type="non-terminal residue" evidence="1">
    <location>
        <position position="1"/>
    </location>
</feature>
<dbReference type="EMBL" id="BARV01024486">
    <property type="protein sequence ID" value="GAI46508.1"/>
    <property type="molecule type" value="Genomic_DNA"/>
</dbReference>
<protein>
    <submittedName>
        <fullName evidence="1">Uncharacterized protein</fullName>
    </submittedName>
</protein>
<reference evidence="1" key="1">
    <citation type="journal article" date="2014" name="Front. Microbiol.">
        <title>High frequency of phylogenetically diverse reductive dehalogenase-homologous genes in deep subseafloor sedimentary metagenomes.</title>
        <authorList>
            <person name="Kawai M."/>
            <person name="Futagami T."/>
            <person name="Toyoda A."/>
            <person name="Takaki Y."/>
            <person name="Nishi S."/>
            <person name="Hori S."/>
            <person name="Arai W."/>
            <person name="Tsubouchi T."/>
            <person name="Morono Y."/>
            <person name="Uchiyama I."/>
            <person name="Ito T."/>
            <person name="Fujiyama A."/>
            <person name="Inagaki F."/>
            <person name="Takami H."/>
        </authorList>
    </citation>
    <scope>NUCLEOTIDE SEQUENCE</scope>
    <source>
        <strain evidence="1">Expedition CK06-06</strain>
    </source>
</reference>
<organism evidence="1">
    <name type="scientific">marine sediment metagenome</name>
    <dbReference type="NCBI Taxonomy" id="412755"/>
    <lineage>
        <taxon>unclassified sequences</taxon>
        <taxon>metagenomes</taxon>
        <taxon>ecological metagenomes</taxon>
    </lineage>
</organism>
<evidence type="ECO:0000313" key="1">
    <source>
        <dbReference type="EMBL" id="GAI46508.1"/>
    </source>
</evidence>
<accession>X1NSF5</accession>
<gene>
    <name evidence="1" type="ORF">S06H3_39961</name>
</gene>
<dbReference type="AlphaFoldDB" id="X1NSF5"/>
<proteinExistence type="predicted"/>